<comment type="caution">
    <text evidence="1">The sequence shown here is derived from an EMBL/GenBank/DDBJ whole genome shotgun (WGS) entry which is preliminary data.</text>
</comment>
<dbReference type="Pfam" id="PF04237">
    <property type="entry name" value="YjbR"/>
    <property type="match status" value="1"/>
</dbReference>
<evidence type="ECO:0000313" key="1">
    <source>
        <dbReference type="EMBL" id="PWU48836.1"/>
    </source>
</evidence>
<dbReference type="Gene3D" id="3.90.1150.30">
    <property type="match status" value="1"/>
</dbReference>
<dbReference type="InterPro" id="IPR058532">
    <property type="entry name" value="YjbR/MT2646/Rv2570-like"/>
</dbReference>
<evidence type="ECO:0008006" key="3">
    <source>
        <dbReference type="Google" id="ProtNLM"/>
    </source>
</evidence>
<protein>
    <recommendedName>
        <fullName evidence="3">MmcQ/YjbR family DNA-binding protein</fullName>
    </recommendedName>
</protein>
<evidence type="ECO:0000313" key="2">
    <source>
        <dbReference type="Proteomes" id="UP000245683"/>
    </source>
</evidence>
<organism evidence="1 2">
    <name type="scientific">Micromonospora globispora</name>
    <dbReference type="NCBI Taxonomy" id="1450148"/>
    <lineage>
        <taxon>Bacteria</taxon>
        <taxon>Bacillati</taxon>
        <taxon>Actinomycetota</taxon>
        <taxon>Actinomycetes</taxon>
        <taxon>Micromonosporales</taxon>
        <taxon>Micromonosporaceae</taxon>
        <taxon>Micromonospora</taxon>
    </lineage>
</organism>
<dbReference type="OrthoDB" id="8479417at2"/>
<dbReference type="EMBL" id="QGSV01000151">
    <property type="protein sequence ID" value="PWU48836.1"/>
    <property type="molecule type" value="Genomic_DNA"/>
</dbReference>
<name>A0A317K7M2_9ACTN</name>
<reference evidence="2" key="1">
    <citation type="submission" date="2018-05" db="EMBL/GenBank/DDBJ databases">
        <title>Micromonospora globispora sp. nov. and Micromonospora rugosa sp. nov., isolated from marine sediment.</title>
        <authorList>
            <person name="Carro L."/>
            <person name="Aysel V."/>
            <person name="Cetin D."/>
            <person name="Igual J.M."/>
            <person name="Klenk H.-P."/>
            <person name="Trujillo M.E."/>
            <person name="Sahin N."/>
        </authorList>
    </citation>
    <scope>NUCLEOTIDE SEQUENCE [LARGE SCALE GENOMIC DNA]</scope>
    <source>
        <strain evidence="2">S2904</strain>
    </source>
</reference>
<dbReference type="SUPFAM" id="SSF142906">
    <property type="entry name" value="YjbR-like"/>
    <property type="match status" value="1"/>
</dbReference>
<proteinExistence type="predicted"/>
<keyword evidence="2" id="KW-1185">Reference proteome</keyword>
<dbReference type="Proteomes" id="UP000245683">
    <property type="component" value="Unassembled WGS sequence"/>
</dbReference>
<sequence>MTGPGDVPPEILDRLRPVCLGLPETYEEAAWVGTRWRIRKRTFAHVYTVDPDHQAAYARAAATGQPVCVLTFRSPGDEIAGLIASGHPFFKPGWGADVVGMVLDDGVDWAEVAELLTESYCVLAPKKLVALLDRPAALG</sequence>
<dbReference type="RefSeq" id="WP_109944586.1">
    <property type="nucleotide sequence ID" value="NZ_QGSU01000503.1"/>
</dbReference>
<accession>A0A317K7M2</accession>
<dbReference type="InterPro" id="IPR038056">
    <property type="entry name" value="YjbR-like_sf"/>
</dbReference>
<dbReference type="AlphaFoldDB" id="A0A317K7M2"/>
<gene>
    <name evidence="1" type="ORF">DLJ46_11160</name>
</gene>